<evidence type="ECO:0000313" key="3">
    <source>
        <dbReference type="Proteomes" id="UP000827284"/>
    </source>
</evidence>
<feature type="compositionally biased region" description="Low complexity" evidence="1">
    <location>
        <begin position="242"/>
        <end position="256"/>
    </location>
</feature>
<reference evidence="2" key="2">
    <citation type="journal article" date="2022" name="Microbiol. Resour. Announc.">
        <title>Whole-Genome Sequence of Entomortierella parvispora E1425, a Mucoromycotan Fungus Associated with Burkholderiaceae-Related Endosymbiotic Bacteria.</title>
        <authorList>
            <person name="Herlambang A."/>
            <person name="Guo Y."/>
            <person name="Takashima Y."/>
            <person name="Narisawa K."/>
            <person name="Ohta H."/>
            <person name="Nishizawa T."/>
        </authorList>
    </citation>
    <scope>NUCLEOTIDE SEQUENCE</scope>
    <source>
        <strain evidence="2">E1425</strain>
    </source>
</reference>
<feature type="compositionally biased region" description="Low complexity" evidence="1">
    <location>
        <begin position="13"/>
        <end position="31"/>
    </location>
</feature>
<feature type="region of interest" description="Disordered" evidence="1">
    <location>
        <begin position="1"/>
        <end position="54"/>
    </location>
</feature>
<feature type="region of interest" description="Disordered" evidence="1">
    <location>
        <begin position="193"/>
        <end position="256"/>
    </location>
</feature>
<feature type="compositionally biased region" description="Low complexity" evidence="1">
    <location>
        <begin position="140"/>
        <end position="151"/>
    </location>
</feature>
<dbReference type="EMBL" id="BQFW01000002">
    <property type="protein sequence ID" value="GJJ69703.1"/>
    <property type="molecule type" value="Genomic_DNA"/>
</dbReference>
<comment type="caution">
    <text evidence="2">The sequence shown here is derived from an EMBL/GenBank/DDBJ whole genome shotgun (WGS) entry which is preliminary data.</text>
</comment>
<name>A0A9P3H4Q4_9FUNG</name>
<feature type="region of interest" description="Disordered" evidence="1">
    <location>
        <begin position="407"/>
        <end position="428"/>
    </location>
</feature>
<feature type="compositionally biased region" description="Acidic residues" evidence="1">
    <location>
        <begin position="412"/>
        <end position="424"/>
    </location>
</feature>
<organism evidence="2 3">
    <name type="scientific">Entomortierella parvispora</name>
    <dbReference type="NCBI Taxonomy" id="205924"/>
    <lineage>
        <taxon>Eukaryota</taxon>
        <taxon>Fungi</taxon>
        <taxon>Fungi incertae sedis</taxon>
        <taxon>Mucoromycota</taxon>
        <taxon>Mortierellomycotina</taxon>
        <taxon>Mortierellomycetes</taxon>
        <taxon>Mortierellales</taxon>
        <taxon>Mortierellaceae</taxon>
        <taxon>Entomortierella</taxon>
    </lineage>
</organism>
<feature type="compositionally biased region" description="Polar residues" evidence="1">
    <location>
        <begin position="127"/>
        <end position="139"/>
    </location>
</feature>
<protein>
    <submittedName>
        <fullName evidence="2">Uncharacterized protein</fullName>
    </submittedName>
</protein>
<evidence type="ECO:0000313" key="2">
    <source>
        <dbReference type="EMBL" id="GJJ69703.1"/>
    </source>
</evidence>
<proteinExistence type="predicted"/>
<feature type="compositionally biased region" description="Polar residues" evidence="1">
    <location>
        <begin position="32"/>
        <end position="52"/>
    </location>
</feature>
<evidence type="ECO:0000256" key="1">
    <source>
        <dbReference type="SAM" id="MobiDB-lite"/>
    </source>
</evidence>
<sequence>MIHSEPITPSVDSCTMASTASSSPSSSHLSTFPQLPEQQLRTAPYSESIQSETSRRRVRFTFGYDEEDTQSPSSEEVLPTLPSYTESISATAETRPDSPTAFPSMRIIAPSTYDTLIASDNDTFSSTLPATPTSEATPVTNTTSSTATGDLTTDLTTDLTVNNSTESHPSLPALSDLVSPIPLRTSSMTSFSTFVPSIRTPSPTNSTETLPPVSSSRCSSMNSAVSATWSLDHRTMPRTPVSASKRPSSSASYASFSSRSTEKALPSLPYDKSDYLTQRRPSVAERTAFLASAPIRSTLSKHSRGNTHSHHYHQQPFARSTPSLPARFKNMSPISSISSASSTSRATVSSPTLSLSTFSAMHLPLSLSRPIRTTVPLEKRRWSNDSTRGIHGLALLEGADADDSSVESSSFLEDEIDEDAENGSDYDFKKAHSVHGYNSYTNKKLSSKPKKTKKKCVVLSTFESLLKKQ</sequence>
<keyword evidence="3" id="KW-1185">Reference proteome</keyword>
<dbReference type="Proteomes" id="UP000827284">
    <property type="component" value="Unassembled WGS sequence"/>
</dbReference>
<dbReference type="OrthoDB" id="2436875at2759"/>
<feature type="compositionally biased region" description="Basic residues" evidence="1">
    <location>
        <begin position="299"/>
        <end position="313"/>
    </location>
</feature>
<feature type="compositionally biased region" description="Polar residues" evidence="1">
    <location>
        <begin position="193"/>
        <end position="229"/>
    </location>
</feature>
<feature type="region of interest" description="Disordered" evidence="1">
    <location>
        <begin position="127"/>
        <end position="151"/>
    </location>
</feature>
<dbReference type="AlphaFoldDB" id="A0A9P3H4Q4"/>
<accession>A0A9P3H4Q4</accession>
<gene>
    <name evidence="2" type="ORF">EMPS_02051</name>
</gene>
<reference evidence="2" key="1">
    <citation type="submission" date="2021-11" db="EMBL/GenBank/DDBJ databases">
        <authorList>
            <person name="Herlambang A."/>
            <person name="Guo Y."/>
            <person name="Takashima Y."/>
            <person name="Nishizawa T."/>
        </authorList>
    </citation>
    <scope>NUCLEOTIDE SEQUENCE</scope>
    <source>
        <strain evidence="2">E1425</strain>
    </source>
</reference>
<feature type="region of interest" description="Disordered" evidence="1">
    <location>
        <begin position="295"/>
        <end position="330"/>
    </location>
</feature>